<evidence type="ECO:0000313" key="2">
    <source>
        <dbReference type="Proteomes" id="UP000298285"/>
    </source>
</evidence>
<gene>
    <name evidence="1" type="ORF">E4T88_16005</name>
</gene>
<dbReference type="AlphaFoldDB" id="A0A4Y9II40"/>
<dbReference type="Proteomes" id="UP000298285">
    <property type="component" value="Unassembled WGS sequence"/>
</dbReference>
<name>A0A4Y9II40_9BACT</name>
<dbReference type="EMBL" id="SPPK01000007">
    <property type="protein sequence ID" value="TFU86953.1"/>
    <property type="molecule type" value="Genomic_DNA"/>
</dbReference>
<organism evidence="1 2">
    <name type="scientific">Dysgonomonas mossii</name>
    <dbReference type="NCBI Taxonomy" id="163665"/>
    <lineage>
        <taxon>Bacteria</taxon>
        <taxon>Pseudomonadati</taxon>
        <taxon>Bacteroidota</taxon>
        <taxon>Bacteroidia</taxon>
        <taxon>Bacteroidales</taxon>
        <taxon>Dysgonomonadaceae</taxon>
        <taxon>Dysgonomonas</taxon>
    </lineage>
</organism>
<sequence>MDKQDYQIQVSLPGGEDVIVVDNELPEIDILGEQFERFEYMGLSYTGTASFLLGYSAQLYLGYIPSDGVFINLTGGFVFGIDFSHGISGVVGNYVGDAVPTAETLKGPAWALDGGAGGLTIGTSKDVVQSNPVEIGQTGSYKYDEKAGTNWNMRSIGYSVGSKTLFSGSVKRTYKTSPLYLHKTK</sequence>
<evidence type="ECO:0000313" key="1">
    <source>
        <dbReference type="EMBL" id="TFU86953.1"/>
    </source>
</evidence>
<accession>A0A4Y9II40</accession>
<proteinExistence type="predicted"/>
<reference evidence="1 2" key="1">
    <citation type="submission" date="2019-03" db="EMBL/GenBank/DDBJ databases">
        <title>Diversity of the mouse oral microbiome.</title>
        <authorList>
            <person name="Joseph S."/>
            <person name="Aduse-Opoku J."/>
            <person name="Curtis M."/>
            <person name="Wade W."/>
            <person name="Hashim A."/>
        </authorList>
    </citation>
    <scope>NUCLEOTIDE SEQUENCE [LARGE SCALE GENOMIC DNA]</scope>
    <source>
        <strain evidence="1 2">P11</strain>
    </source>
</reference>
<comment type="caution">
    <text evidence="1">The sequence shown here is derived from an EMBL/GenBank/DDBJ whole genome shotgun (WGS) entry which is preliminary data.</text>
</comment>
<protein>
    <submittedName>
        <fullName evidence="1">Uncharacterized protein</fullName>
    </submittedName>
</protein>
<dbReference type="RefSeq" id="WP_135107203.1">
    <property type="nucleotide sequence ID" value="NZ_JADGKW010000007.1"/>
</dbReference>